<gene>
    <name evidence="13" type="ORF">IDH44_15780</name>
</gene>
<evidence type="ECO:0000256" key="6">
    <source>
        <dbReference type="ARBA" id="ARBA00022777"/>
    </source>
</evidence>
<dbReference type="GO" id="GO:0005524">
    <property type="term" value="F:ATP binding"/>
    <property type="evidence" value="ECO:0007669"/>
    <property type="project" value="UniProtKB-KW"/>
</dbReference>
<dbReference type="Gene3D" id="3.40.50.2300">
    <property type="match status" value="1"/>
</dbReference>
<dbReference type="Gene3D" id="1.10.287.130">
    <property type="match status" value="1"/>
</dbReference>
<evidence type="ECO:0000256" key="7">
    <source>
        <dbReference type="ARBA" id="ARBA00022840"/>
    </source>
</evidence>
<dbReference type="Pfam" id="PF00072">
    <property type="entry name" value="Response_reg"/>
    <property type="match status" value="1"/>
</dbReference>
<dbReference type="PROSITE" id="PS50109">
    <property type="entry name" value="HIS_KIN"/>
    <property type="match status" value="2"/>
</dbReference>
<comment type="caution">
    <text evidence="13">The sequence shown here is derived from an EMBL/GenBank/DDBJ whole genome shotgun (WGS) entry which is preliminary data.</text>
</comment>
<reference evidence="13" key="1">
    <citation type="submission" date="2020-09" db="EMBL/GenBank/DDBJ databases">
        <title>A novel bacterium of genus Paenibacillus, isolated from South China Sea.</title>
        <authorList>
            <person name="Huang H."/>
            <person name="Mo K."/>
            <person name="Hu Y."/>
        </authorList>
    </citation>
    <scope>NUCLEOTIDE SEQUENCE</scope>
    <source>
        <strain evidence="13">IB182496</strain>
    </source>
</reference>
<feature type="transmembrane region" description="Helical" evidence="10">
    <location>
        <begin position="335"/>
        <end position="353"/>
    </location>
</feature>
<name>A0A927GT30_9BACL</name>
<evidence type="ECO:0000256" key="5">
    <source>
        <dbReference type="ARBA" id="ARBA00022741"/>
    </source>
</evidence>
<keyword evidence="14" id="KW-1185">Reference proteome</keyword>
<dbReference type="InterPro" id="IPR010559">
    <property type="entry name" value="Sig_transdc_His_kin_internal"/>
</dbReference>
<evidence type="ECO:0000256" key="2">
    <source>
        <dbReference type="ARBA" id="ARBA00012438"/>
    </source>
</evidence>
<dbReference type="InterPro" id="IPR036890">
    <property type="entry name" value="HATPase_C_sf"/>
</dbReference>
<dbReference type="GO" id="GO:0000155">
    <property type="term" value="F:phosphorelay sensor kinase activity"/>
    <property type="evidence" value="ECO:0007669"/>
    <property type="project" value="InterPro"/>
</dbReference>
<protein>
    <recommendedName>
        <fullName evidence="2">histidine kinase</fullName>
        <ecNumber evidence="2">2.7.13.3</ecNumber>
    </recommendedName>
</protein>
<keyword evidence="10" id="KW-1133">Transmembrane helix</keyword>
<dbReference type="Pfam" id="PF00512">
    <property type="entry name" value="HisKA"/>
    <property type="match status" value="1"/>
</dbReference>
<dbReference type="InterPro" id="IPR001789">
    <property type="entry name" value="Sig_transdc_resp-reg_receiver"/>
</dbReference>
<evidence type="ECO:0000256" key="1">
    <source>
        <dbReference type="ARBA" id="ARBA00000085"/>
    </source>
</evidence>
<dbReference type="InterPro" id="IPR011006">
    <property type="entry name" value="CheY-like_superfamily"/>
</dbReference>
<comment type="catalytic activity">
    <reaction evidence="1">
        <text>ATP + protein L-histidine = ADP + protein N-phospho-L-histidine.</text>
        <dbReference type="EC" id="2.7.13.3"/>
    </reaction>
</comment>
<dbReference type="InterPro" id="IPR003594">
    <property type="entry name" value="HATPase_dom"/>
</dbReference>
<dbReference type="InterPro" id="IPR004358">
    <property type="entry name" value="Sig_transdc_His_kin-like_C"/>
</dbReference>
<keyword evidence="5" id="KW-0547">Nucleotide-binding</keyword>
<dbReference type="SMART" id="SM00448">
    <property type="entry name" value="REC"/>
    <property type="match status" value="1"/>
</dbReference>
<dbReference type="InterPro" id="IPR003661">
    <property type="entry name" value="HisK_dim/P_dom"/>
</dbReference>
<dbReference type="EMBL" id="JACXIZ010000026">
    <property type="protein sequence ID" value="MBD2846660.1"/>
    <property type="molecule type" value="Genomic_DNA"/>
</dbReference>
<dbReference type="Pfam" id="PF06580">
    <property type="entry name" value="His_kinase"/>
    <property type="match status" value="1"/>
</dbReference>
<feature type="transmembrane region" description="Helical" evidence="10">
    <location>
        <begin position="12"/>
        <end position="31"/>
    </location>
</feature>
<evidence type="ECO:0000256" key="9">
    <source>
        <dbReference type="PROSITE-ProRule" id="PRU00169"/>
    </source>
</evidence>
<dbReference type="Gene3D" id="2.60.120.260">
    <property type="entry name" value="Galactose-binding domain-like"/>
    <property type="match status" value="1"/>
</dbReference>
<evidence type="ECO:0000259" key="11">
    <source>
        <dbReference type="PROSITE" id="PS50109"/>
    </source>
</evidence>
<evidence type="ECO:0000256" key="4">
    <source>
        <dbReference type="ARBA" id="ARBA00022679"/>
    </source>
</evidence>
<proteinExistence type="predicted"/>
<feature type="transmembrane region" description="Helical" evidence="10">
    <location>
        <begin position="376"/>
        <end position="397"/>
    </location>
</feature>
<keyword evidence="6" id="KW-0418">Kinase</keyword>
<dbReference type="GO" id="GO:0016020">
    <property type="term" value="C:membrane"/>
    <property type="evidence" value="ECO:0007669"/>
    <property type="project" value="InterPro"/>
</dbReference>
<dbReference type="InterPro" id="IPR005467">
    <property type="entry name" value="His_kinase_dom"/>
</dbReference>
<dbReference type="SUPFAM" id="SSF55874">
    <property type="entry name" value="ATPase domain of HSP90 chaperone/DNA topoisomerase II/histidine kinase"/>
    <property type="match status" value="2"/>
</dbReference>
<feature type="domain" description="Histidine kinase" evidence="11">
    <location>
        <begin position="935"/>
        <end position="1033"/>
    </location>
</feature>
<dbReference type="SUPFAM" id="SSF49785">
    <property type="entry name" value="Galactose-binding domain-like"/>
    <property type="match status" value="1"/>
</dbReference>
<keyword evidence="3 9" id="KW-0597">Phosphoprotein</keyword>
<keyword evidence="10" id="KW-0472">Membrane</keyword>
<keyword evidence="8" id="KW-0902">Two-component regulatory system</keyword>
<feature type="domain" description="Histidine kinase" evidence="11">
    <location>
        <begin position="453"/>
        <end position="672"/>
    </location>
</feature>
<feature type="modified residue" description="4-aspartylphosphate" evidence="9">
    <location>
        <position position="756"/>
    </location>
</feature>
<dbReference type="InterPro" id="IPR036097">
    <property type="entry name" value="HisK_dim/P_sf"/>
</dbReference>
<feature type="domain" description="Response regulatory" evidence="12">
    <location>
        <begin position="706"/>
        <end position="823"/>
    </location>
</feature>
<dbReference type="Proteomes" id="UP000621560">
    <property type="component" value="Unassembled WGS sequence"/>
</dbReference>
<dbReference type="PANTHER" id="PTHR43047">
    <property type="entry name" value="TWO-COMPONENT HISTIDINE PROTEIN KINASE"/>
    <property type="match status" value="1"/>
</dbReference>
<dbReference type="Pfam" id="PF07695">
    <property type="entry name" value="7TMR-DISM_7TM"/>
    <property type="match status" value="1"/>
</dbReference>
<dbReference type="SMART" id="SM00387">
    <property type="entry name" value="HATPase_c"/>
    <property type="match status" value="2"/>
</dbReference>
<dbReference type="SMART" id="SM00388">
    <property type="entry name" value="HisKA"/>
    <property type="match status" value="1"/>
</dbReference>
<dbReference type="RefSeq" id="WP_190919262.1">
    <property type="nucleotide sequence ID" value="NZ_JACXIZ010000026.1"/>
</dbReference>
<evidence type="ECO:0000313" key="13">
    <source>
        <dbReference type="EMBL" id="MBD2846660.1"/>
    </source>
</evidence>
<feature type="transmembrane region" description="Helical" evidence="10">
    <location>
        <begin position="216"/>
        <end position="235"/>
    </location>
</feature>
<feature type="transmembrane region" description="Helical" evidence="10">
    <location>
        <begin position="310"/>
        <end position="329"/>
    </location>
</feature>
<evidence type="ECO:0000259" key="12">
    <source>
        <dbReference type="PROSITE" id="PS50110"/>
    </source>
</evidence>
<dbReference type="CDD" id="cd00082">
    <property type="entry name" value="HisKA"/>
    <property type="match status" value="1"/>
</dbReference>
<keyword evidence="7" id="KW-0067">ATP-binding</keyword>
<dbReference type="InterPro" id="IPR011623">
    <property type="entry name" value="7TMR_DISM_rcpt_extracell_dom1"/>
</dbReference>
<feature type="transmembrane region" description="Helical" evidence="10">
    <location>
        <begin position="242"/>
        <end position="259"/>
    </location>
</feature>
<dbReference type="AlphaFoldDB" id="A0A927GT30"/>
<keyword evidence="4" id="KW-0808">Transferase</keyword>
<dbReference type="EC" id="2.7.13.3" evidence="2"/>
<organism evidence="13 14">
    <name type="scientific">Paenibacillus sabuli</name>
    <dbReference type="NCBI Taxonomy" id="2772509"/>
    <lineage>
        <taxon>Bacteria</taxon>
        <taxon>Bacillati</taxon>
        <taxon>Bacillota</taxon>
        <taxon>Bacilli</taxon>
        <taxon>Bacillales</taxon>
        <taxon>Paenibacillaceae</taxon>
        <taxon>Paenibacillus</taxon>
    </lineage>
</organism>
<dbReference type="PRINTS" id="PR00344">
    <property type="entry name" value="BCTRLSENSOR"/>
</dbReference>
<dbReference type="SUPFAM" id="SSF47384">
    <property type="entry name" value="Homodimeric domain of signal transducing histidine kinase"/>
    <property type="match status" value="1"/>
</dbReference>
<keyword evidence="10" id="KW-0812">Transmembrane</keyword>
<dbReference type="SUPFAM" id="SSF52172">
    <property type="entry name" value="CheY-like"/>
    <property type="match status" value="1"/>
</dbReference>
<evidence type="ECO:0000256" key="3">
    <source>
        <dbReference type="ARBA" id="ARBA00022553"/>
    </source>
</evidence>
<dbReference type="Pfam" id="PF02518">
    <property type="entry name" value="HATPase_c"/>
    <property type="match status" value="2"/>
</dbReference>
<sequence>MRHNDRLRETVATGLILLFFAVLVAGIFYPATARPQTLAAQRGVLDLRGWDFARQGSVQLNGEWTFYQGQMRTTLEEGGGSVAEQPIYTEVPGTWNGGSGAGDLPSKGSGTYRLLVRLPESGLELGLQVPSIRMAHRLYVNGRLEGGSGVPATGPDAFEPGNTPYDAYFYAREDQLEVVVQVANYNFMNGGIVGGLTLGLTERIAEQTNWRLGLDIGLLLLLILFGIYQLGLYVLDRNDKGDLYSGLFMLLLALYHALYHEKVAQRLLPEAPFELMYKLMEASQFGSQIVYMLFIAAVAPAVMPRRLVQLLLLPFYGYLATVLILPYGMHTAFKYPFVAYQMLLSLVMLGRMVEQLVRAPRAKIDETGRRREQQELILLLGAATALLVYLVNTSMYSENLLHSQLGTRVGIVGFVACAVILLARRHFHAYAEARRLSAALMQANELKDELLLRTSHELKTPLHGMTNMASAMLQDETGELSARQRQRLWLIQDTSTKLSMLVRDLIDLARLKHDDLQLHSTAVDAAVAADIVLELLRFELSGKPVRLHNAIAPGTHVQADENRLRQILYNLVHNAIKHTREGSVVLRAADRDGRITLYVADTGEGIAPGRREAVFAYLEREHGHRAADGYPGMGVGLYISRMLAQRMHGSLAVEWSEPGIGTRMALTLPGAAVAASPPKVELFRPRRQAREHPLPLELVEGEEAATILVVDDEPSNLYVLLALLHAQPYNVVTALSVREAMAKLKTSGRIDLVIVDVMMPDGSGLDLCRSLRQQYSLVDLPILIATVKDAPEDIALGFRAGANDYVTKPFQGEALLARIHNLLELQAHFRDAVRHELAFHQAQIKPHFLYNALSSVISFCYTDGDKAAYLLTMLSQYLRYLLEVDHTEAVATLERELLLIEAYVEIEQARFGDRIDYWSDIESGLEGALVPPLCLQPFVENAIRHGLFDKEGAGTVSLVIRKRGAEMEVKIADDGAGIPPSRLQRILAGERDAGSLGIANIRKRLETLPGSSLSIRSELGRGTTVTLMIPLEKGMGGLRVV</sequence>
<feature type="transmembrane region" description="Helical" evidence="10">
    <location>
        <begin position="285"/>
        <end position="303"/>
    </location>
</feature>
<evidence type="ECO:0000313" key="14">
    <source>
        <dbReference type="Proteomes" id="UP000621560"/>
    </source>
</evidence>
<dbReference type="InterPro" id="IPR008979">
    <property type="entry name" value="Galactose-bd-like_sf"/>
</dbReference>
<evidence type="ECO:0000256" key="8">
    <source>
        <dbReference type="ARBA" id="ARBA00023012"/>
    </source>
</evidence>
<accession>A0A927GT30</accession>
<evidence type="ECO:0000256" key="10">
    <source>
        <dbReference type="SAM" id="Phobius"/>
    </source>
</evidence>
<dbReference type="PROSITE" id="PS50110">
    <property type="entry name" value="RESPONSE_REGULATORY"/>
    <property type="match status" value="1"/>
</dbReference>
<dbReference type="Gene3D" id="3.30.565.10">
    <property type="entry name" value="Histidine kinase-like ATPase, C-terminal domain"/>
    <property type="match status" value="2"/>
</dbReference>
<dbReference type="CDD" id="cd17574">
    <property type="entry name" value="REC_OmpR"/>
    <property type="match status" value="1"/>
</dbReference>